<comment type="catalytic activity">
    <reaction evidence="6">
        <text>[protein]-peptidylproline (omega=180) = [protein]-peptidylproline (omega=0)</text>
        <dbReference type="Rhea" id="RHEA:16237"/>
        <dbReference type="Rhea" id="RHEA-COMP:10747"/>
        <dbReference type="Rhea" id="RHEA-COMP:10748"/>
        <dbReference type="ChEBI" id="CHEBI:83833"/>
        <dbReference type="ChEBI" id="CHEBI:83834"/>
        <dbReference type="EC" id="5.2.1.8"/>
    </reaction>
</comment>
<evidence type="ECO:0000313" key="9">
    <source>
        <dbReference type="EMBL" id="KAK3275084.1"/>
    </source>
</evidence>
<keyword evidence="5 6" id="KW-0413">Isomerase</keyword>
<dbReference type="EMBL" id="LGRX02007400">
    <property type="protein sequence ID" value="KAK3275084.1"/>
    <property type="molecule type" value="Genomic_DNA"/>
</dbReference>
<dbReference type="GO" id="GO:0003755">
    <property type="term" value="F:peptidyl-prolyl cis-trans isomerase activity"/>
    <property type="evidence" value="ECO:0007669"/>
    <property type="project" value="UniProtKB-UniRule"/>
</dbReference>
<evidence type="ECO:0000256" key="3">
    <source>
        <dbReference type="ARBA" id="ARBA00022490"/>
    </source>
</evidence>
<feature type="transmembrane region" description="Helical" evidence="7">
    <location>
        <begin position="48"/>
        <end position="66"/>
    </location>
</feature>
<name>A0AAE0GBF3_9CHLO</name>
<evidence type="ECO:0000313" key="10">
    <source>
        <dbReference type="Proteomes" id="UP001190700"/>
    </source>
</evidence>
<dbReference type="EC" id="5.2.1.8" evidence="6"/>
<comment type="caution">
    <text evidence="9">The sequence shown here is derived from an EMBL/GenBank/DDBJ whole genome shotgun (WGS) entry which is preliminary data.</text>
</comment>
<dbReference type="InterPro" id="IPR000297">
    <property type="entry name" value="PPIase_PpiC"/>
</dbReference>
<dbReference type="InterPro" id="IPR023058">
    <property type="entry name" value="PPIase_PpiC_CS"/>
</dbReference>
<dbReference type="Gene3D" id="3.10.50.40">
    <property type="match status" value="1"/>
</dbReference>
<protein>
    <recommendedName>
        <fullName evidence="6">Peptidyl-prolyl cis-trans isomerase</fullName>
        <ecNumber evidence="6">5.2.1.8</ecNumber>
    </recommendedName>
</protein>
<keyword evidence="7" id="KW-0812">Transmembrane</keyword>
<dbReference type="PANTHER" id="PTHR43629">
    <property type="entry name" value="PEPTIDYL-PROLYL CIS-TRANS ISOMERASE"/>
    <property type="match status" value="1"/>
</dbReference>
<dbReference type="PROSITE" id="PS01096">
    <property type="entry name" value="PPIC_PPIASE_1"/>
    <property type="match status" value="1"/>
</dbReference>
<dbReference type="InterPro" id="IPR046357">
    <property type="entry name" value="PPIase_dom_sf"/>
</dbReference>
<keyword evidence="10" id="KW-1185">Reference proteome</keyword>
<feature type="domain" description="PpiC" evidence="8">
    <location>
        <begin position="72"/>
        <end position="161"/>
    </location>
</feature>
<dbReference type="SUPFAM" id="SSF54534">
    <property type="entry name" value="FKBP-like"/>
    <property type="match status" value="1"/>
</dbReference>
<organism evidence="9 10">
    <name type="scientific">Cymbomonas tetramitiformis</name>
    <dbReference type="NCBI Taxonomy" id="36881"/>
    <lineage>
        <taxon>Eukaryota</taxon>
        <taxon>Viridiplantae</taxon>
        <taxon>Chlorophyta</taxon>
        <taxon>Pyramimonadophyceae</taxon>
        <taxon>Pyramimonadales</taxon>
        <taxon>Pyramimonadaceae</taxon>
        <taxon>Cymbomonas</taxon>
    </lineage>
</organism>
<keyword evidence="7" id="KW-0472">Membrane</keyword>
<evidence type="ECO:0000256" key="5">
    <source>
        <dbReference type="PROSITE-ProRule" id="PRU00278"/>
    </source>
</evidence>
<evidence type="ECO:0000256" key="6">
    <source>
        <dbReference type="RuleBase" id="RU363014"/>
    </source>
</evidence>
<evidence type="ECO:0000256" key="2">
    <source>
        <dbReference type="ARBA" id="ARBA00007656"/>
    </source>
</evidence>
<dbReference type="PANTHER" id="PTHR43629:SF2">
    <property type="entry name" value="RHODANESE-LIKE_PPIC DOMAIN-CONTAINING PROTEIN 12, CHLOROPLASTIC"/>
    <property type="match status" value="1"/>
</dbReference>
<comment type="similarity">
    <text evidence="2">Belongs to the PpiC/parvulin rotamase family.</text>
</comment>
<dbReference type="GO" id="GO:0005737">
    <property type="term" value="C:cytoplasm"/>
    <property type="evidence" value="ECO:0007669"/>
    <property type="project" value="UniProtKB-SubCell"/>
</dbReference>
<dbReference type="AlphaFoldDB" id="A0AAE0GBF3"/>
<evidence type="ECO:0000256" key="4">
    <source>
        <dbReference type="ARBA" id="ARBA00046231"/>
    </source>
</evidence>
<gene>
    <name evidence="9" type="ORF">CYMTET_16773</name>
</gene>
<evidence type="ECO:0000259" key="8">
    <source>
        <dbReference type="PROSITE" id="PS50198"/>
    </source>
</evidence>
<keyword evidence="3" id="KW-0963">Cytoplasm</keyword>
<comment type="function">
    <text evidence="4">PPIases accelerate the folding of proteins. It prefers amino acid residues with hydrophobic side chains like leucine and phenylalanine in the P1 position of the peptides substrates.</text>
</comment>
<reference evidence="9 10" key="1">
    <citation type="journal article" date="2015" name="Genome Biol. Evol.">
        <title>Comparative Genomics of a Bacterivorous Green Alga Reveals Evolutionary Causalities and Consequences of Phago-Mixotrophic Mode of Nutrition.</title>
        <authorList>
            <person name="Burns J.A."/>
            <person name="Paasch A."/>
            <person name="Narechania A."/>
            <person name="Kim E."/>
        </authorList>
    </citation>
    <scope>NUCLEOTIDE SEQUENCE [LARGE SCALE GENOMIC DNA]</scope>
    <source>
        <strain evidence="9 10">PLY_AMNH</strain>
    </source>
</reference>
<keyword evidence="5 6" id="KW-0697">Rotamase</keyword>
<keyword evidence="7" id="KW-1133">Transmembrane helix</keyword>
<accession>A0AAE0GBF3</accession>
<evidence type="ECO:0000256" key="7">
    <source>
        <dbReference type="SAM" id="Phobius"/>
    </source>
</evidence>
<dbReference type="InterPro" id="IPR052204">
    <property type="entry name" value="PpiC/parvulin_rotamase"/>
</dbReference>
<proteinExistence type="inferred from homology"/>
<dbReference type="Proteomes" id="UP001190700">
    <property type="component" value="Unassembled WGS sequence"/>
</dbReference>
<comment type="subcellular location">
    <subcellularLocation>
        <location evidence="1">Cytoplasm</location>
    </subcellularLocation>
</comment>
<dbReference type="PROSITE" id="PS50198">
    <property type="entry name" value="PPIC_PPIASE_2"/>
    <property type="match status" value="1"/>
</dbReference>
<evidence type="ECO:0000256" key="1">
    <source>
        <dbReference type="ARBA" id="ARBA00004496"/>
    </source>
</evidence>
<sequence>MQDSTTADKRVLHTEALAFGTSIGAYLSFAGCTLADEVAEASTQASPLQYAIALTPGILYLAFAYFRGDFSSVSAKASHILVPTEEQALALKLELDGGADFAELAKANSTCPSGQRGGSLGEFKPGQMVPEFNNVVFNDEVGVVHGPVKTSFGYHLIKIDERTS</sequence>
<dbReference type="Pfam" id="PF13616">
    <property type="entry name" value="Rotamase_3"/>
    <property type="match status" value="1"/>
</dbReference>